<dbReference type="EC" id="3.4.19.-" evidence="1"/>
<dbReference type="Gene3D" id="2.30.40.10">
    <property type="entry name" value="Urease, subunit C, domain 1"/>
    <property type="match status" value="1"/>
</dbReference>
<name>A0A267MMK2_9FIRM</name>
<dbReference type="GO" id="GO:0005737">
    <property type="term" value="C:cytoplasm"/>
    <property type="evidence" value="ECO:0007669"/>
    <property type="project" value="UniProtKB-SubCell"/>
</dbReference>
<keyword evidence="1" id="KW-0378">Hydrolase</keyword>
<dbReference type="Proteomes" id="UP000216024">
    <property type="component" value="Unassembled WGS sequence"/>
</dbReference>
<evidence type="ECO:0000313" key="5">
    <source>
        <dbReference type="EMBL" id="PAB60841.1"/>
    </source>
</evidence>
<dbReference type="InterPro" id="IPR006680">
    <property type="entry name" value="Amidohydro-rel"/>
</dbReference>
<feature type="binding site" evidence="3">
    <location>
        <position position="196"/>
    </location>
    <ligand>
        <name>Zn(2+)</name>
        <dbReference type="ChEBI" id="CHEBI:29105"/>
        <label>2</label>
        <note>catalytic</note>
    </ligand>
</feature>
<dbReference type="InterPro" id="IPR010229">
    <property type="entry name" value="Pept_M38_dipep"/>
</dbReference>
<feature type="binding site" evidence="3">
    <location>
        <position position="62"/>
    </location>
    <ligand>
        <name>Zn(2+)</name>
        <dbReference type="ChEBI" id="CHEBI:29105"/>
        <label>1</label>
        <note>catalytic</note>
    </ligand>
</feature>
<dbReference type="InterPro" id="IPR011059">
    <property type="entry name" value="Metal-dep_hydrolase_composite"/>
</dbReference>
<dbReference type="PANTHER" id="PTHR11647">
    <property type="entry name" value="HYDRANTOINASE/DIHYDROPYRIMIDINASE FAMILY MEMBER"/>
    <property type="match status" value="1"/>
</dbReference>
<comment type="function">
    <text evidence="1">Catalyzes the hydrolytic cleavage of a subset of L-isoaspartyl (L-beta-aspartyl) dipeptides. Used to degrade proteins damaged by L-isoaspartyl residues formation.</text>
</comment>
<feature type="domain" description="Amidohydrolase-related" evidence="4">
    <location>
        <begin position="54"/>
        <end position="374"/>
    </location>
</feature>
<dbReference type="EMBL" id="NIBG01000002">
    <property type="protein sequence ID" value="PAB60841.1"/>
    <property type="molecule type" value="Genomic_DNA"/>
</dbReference>
<dbReference type="AlphaFoldDB" id="A0A267MMK2"/>
<evidence type="ECO:0000256" key="3">
    <source>
        <dbReference type="PIRSR" id="PIRSR001238-3"/>
    </source>
</evidence>
<keyword evidence="1 3" id="KW-0862">Zinc</keyword>
<keyword evidence="6" id="KW-1185">Reference proteome</keyword>
<keyword evidence="1" id="KW-0645">Protease</keyword>
<comment type="cofactor">
    <cofactor evidence="1 3">
        <name>Zn(2+)</name>
        <dbReference type="ChEBI" id="CHEBI:29105"/>
    </cofactor>
    <text evidence="1 3">Binds 2 Zn(2+) ions per subunit.</text>
</comment>
<dbReference type="OrthoDB" id="9775607at2"/>
<dbReference type="InterPro" id="IPR032466">
    <property type="entry name" value="Metal_Hydrolase"/>
</dbReference>
<evidence type="ECO:0000259" key="4">
    <source>
        <dbReference type="Pfam" id="PF01979"/>
    </source>
</evidence>
<evidence type="ECO:0000256" key="1">
    <source>
        <dbReference type="PIRNR" id="PIRNR001238"/>
    </source>
</evidence>
<dbReference type="GO" id="GO:0046872">
    <property type="term" value="F:metal ion binding"/>
    <property type="evidence" value="ECO:0007669"/>
    <property type="project" value="UniProtKB-KW"/>
</dbReference>
<dbReference type="PIRSF" id="PIRSF001238">
    <property type="entry name" value="IadA"/>
    <property type="match status" value="1"/>
</dbReference>
<comment type="PTM">
    <text evidence="1">Carboxylation allows a single lysine to coordinate two zinc ions.</text>
</comment>
<protein>
    <recommendedName>
        <fullName evidence="1">Isoaspartyl dipeptidase</fullName>
        <ecNumber evidence="1">3.4.19.-</ecNumber>
    </recommendedName>
</protein>
<dbReference type="GO" id="GO:0008798">
    <property type="term" value="F:beta-aspartyl-peptidase activity"/>
    <property type="evidence" value="ECO:0007669"/>
    <property type="project" value="InterPro"/>
</dbReference>
<comment type="subcellular location">
    <subcellularLocation>
        <location evidence="1">Cytoplasm</location>
    </subcellularLocation>
</comment>
<proteinExistence type="inferred from homology"/>
<gene>
    <name evidence="5" type="ORF">CCE28_04040</name>
</gene>
<dbReference type="GO" id="GO:0006508">
    <property type="term" value="P:proteolysis"/>
    <property type="evidence" value="ECO:0007669"/>
    <property type="project" value="UniProtKB-KW"/>
</dbReference>
<dbReference type="InterPro" id="IPR050378">
    <property type="entry name" value="Metallo-dep_Hydrolases_sf"/>
</dbReference>
<dbReference type="GO" id="GO:0008237">
    <property type="term" value="F:metallopeptidase activity"/>
    <property type="evidence" value="ECO:0007669"/>
    <property type="project" value="UniProtKB-KW"/>
</dbReference>
<dbReference type="Gene3D" id="3.20.20.140">
    <property type="entry name" value="Metal-dependent hydrolases"/>
    <property type="match status" value="1"/>
</dbReference>
<reference evidence="5 6" key="1">
    <citation type="submission" date="2017-06" db="EMBL/GenBank/DDBJ databases">
        <title>Draft genome sequence of anaerobic fermentative bacterium Anaeromicrobium sediminis DY2726D isolated from West Pacific Ocean sediments.</title>
        <authorList>
            <person name="Zeng X."/>
        </authorList>
    </citation>
    <scope>NUCLEOTIDE SEQUENCE [LARGE SCALE GENOMIC DNA]</scope>
    <source>
        <strain evidence="5 6">DY2726D</strain>
    </source>
</reference>
<dbReference type="SUPFAM" id="SSF51338">
    <property type="entry name" value="Composite domain of metallo-dependent hydrolases"/>
    <property type="match status" value="1"/>
</dbReference>
<dbReference type="GO" id="GO:0016810">
    <property type="term" value="F:hydrolase activity, acting on carbon-nitrogen (but not peptide) bonds"/>
    <property type="evidence" value="ECO:0007669"/>
    <property type="project" value="InterPro"/>
</dbReference>
<feature type="binding site" evidence="3">
    <location>
        <position position="286"/>
    </location>
    <ligand>
        <name>Zn(2+)</name>
        <dbReference type="ChEBI" id="CHEBI:29105"/>
        <label>1</label>
        <note>catalytic</note>
    </ligand>
</feature>
<dbReference type="SUPFAM" id="SSF51556">
    <property type="entry name" value="Metallo-dependent hydrolases"/>
    <property type="match status" value="1"/>
</dbReference>
<feature type="binding site" evidence="3">
    <location>
        <position position="225"/>
    </location>
    <ligand>
        <name>Zn(2+)</name>
        <dbReference type="ChEBI" id="CHEBI:29105"/>
        <label>2</label>
        <note>catalytic</note>
    </ligand>
</feature>
<keyword evidence="1" id="KW-0482">Metalloprotease</keyword>
<organism evidence="5 6">
    <name type="scientific">Anaeromicrobium sediminis</name>
    <dbReference type="NCBI Taxonomy" id="1478221"/>
    <lineage>
        <taxon>Bacteria</taxon>
        <taxon>Bacillati</taxon>
        <taxon>Bacillota</taxon>
        <taxon>Clostridia</taxon>
        <taxon>Peptostreptococcales</taxon>
        <taxon>Thermotaleaceae</taxon>
        <taxon>Anaeromicrobium</taxon>
    </lineage>
</organism>
<accession>A0A267MMK2</accession>
<feature type="active site" description="Proton acceptor" evidence="2">
    <location>
        <position position="286"/>
    </location>
</feature>
<dbReference type="Pfam" id="PF01979">
    <property type="entry name" value="Amidohydro_1"/>
    <property type="match status" value="1"/>
</dbReference>
<sequence length="390" mass="42366">MMLLLKNCEIYSPEYLGKKDILMSGGKILVVSEDLNKYAQLSEVTVLECDKQMAFPGFVDSHVHICGGGGEGGFKTRTPEIKMTDLTAAGVTTVVGCLGTDGMGRNMANLISKAKGLKEEGLSAYVYTGSYQVPVRTLTGDVVKDIMFIDEVIGVGEIAISDHRSSQPSKEILTKLVADARMGGLLAGKAGVAHMHLGSGKAMLDIINEIIRETELPRTQFHPTHVNQNPELFSCAVEYAKEGGYVDFTTSTTPQYIAEGEVKAAEALKICLEKGVSKRHITFSSDAQGSLPCFDENGEFEGLKIGRVSSLYESVREAIMELNVEIEDAIRVITENPANILQLKNKGRIEKGMDADIVLVDDRNYEIQTVISKGIIMCRDGAPVIGDMFE</sequence>
<comment type="caution">
    <text evidence="5">The sequence shown here is derived from an EMBL/GenBank/DDBJ whole genome shotgun (WGS) entry which is preliminary data.</text>
</comment>
<keyword evidence="1 3" id="KW-0479">Metal-binding</keyword>
<dbReference type="NCBIfam" id="TIGR01975">
    <property type="entry name" value="isoAsp_dipep"/>
    <property type="match status" value="1"/>
</dbReference>
<evidence type="ECO:0000256" key="2">
    <source>
        <dbReference type="PIRSR" id="PIRSR001238-1"/>
    </source>
</evidence>
<dbReference type="PANTHER" id="PTHR11647:SF1">
    <property type="entry name" value="COLLAPSIN RESPONSE MEDIATOR PROTEIN"/>
    <property type="match status" value="1"/>
</dbReference>
<evidence type="ECO:0000313" key="6">
    <source>
        <dbReference type="Proteomes" id="UP000216024"/>
    </source>
</evidence>
<comment type="similarity">
    <text evidence="1">Belongs to the peptidase M38 family.</text>
</comment>
<feature type="binding site" evidence="3">
    <location>
        <position position="64"/>
    </location>
    <ligand>
        <name>Zn(2+)</name>
        <dbReference type="ChEBI" id="CHEBI:29105"/>
        <label>1</label>
        <note>catalytic</note>
    </ligand>
</feature>